<evidence type="ECO:0000313" key="11">
    <source>
        <dbReference type="Proteomes" id="UP001165427"/>
    </source>
</evidence>
<comment type="similarity">
    <text evidence="7">Belongs to the AB hydrolase superfamily. MetX family.</text>
</comment>
<evidence type="ECO:0000256" key="4">
    <source>
        <dbReference type="ARBA" id="ARBA00022679"/>
    </source>
</evidence>
<keyword evidence="3 7" id="KW-0028">Amino-acid biosynthesis</keyword>
<dbReference type="InterPro" id="IPR029058">
    <property type="entry name" value="AB_hydrolase_fold"/>
</dbReference>
<dbReference type="Pfam" id="PF00561">
    <property type="entry name" value="Abhydrolase_1"/>
    <property type="match status" value="1"/>
</dbReference>
<gene>
    <name evidence="7" type="primary">metXA</name>
    <name evidence="10" type="ORF">MRX98_00850</name>
</gene>
<evidence type="ECO:0000256" key="1">
    <source>
        <dbReference type="ARBA" id="ARBA00011738"/>
    </source>
</evidence>
<accession>A0AA41R0S1</accession>
<evidence type="ECO:0000256" key="5">
    <source>
        <dbReference type="ARBA" id="ARBA00023167"/>
    </source>
</evidence>
<dbReference type="AlphaFoldDB" id="A0AA41R0S1"/>
<dbReference type="SUPFAM" id="SSF53474">
    <property type="entry name" value="alpha/beta-Hydrolases"/>
    <property type="match status" value="1"/>
</dbReference>
<comment type="catalytic activity">
    <reaction evidence="7">
        <text>L-homoserine + acetyl-CoA = O-acetyl-L-homoserine + CoA</text>
        <dbReference type="Rhea" id="RHEA:13701"/>
        <dbReference type="ChEBI" id="CHEBI:57287"/>
        <dbReference type="ChEBI" id="CHEBI:57288"/>
        <dbReference type="ChEBI" id="CHEBI:57476"/>
        <dbReference type="ChEBI" id="CHEBI:57716"/>
        <dbReference type="EC" id="2.3.1.31"/>
    </reaction>
</comment>
<name>A0AA41R0S1_9BACT</name>
<comment type="caution">
    <text evidence="10">The sequence shown here is derived from an EMBL/GenBank/DDBJ whole genome shotgun (WGS) entry which is preliminary data.</text>
</comment>
<organism evidence="10 11">
    <name type="scientific">Desulfatitalea alkaliphila</name>
    <dbReference type="NCBI Taxonomy" id="2929485"/>
    <lineage>
        <taxon>Bacteria</taxon>
        <taxon>Pseudomonadati</taxon>
        <taxon>Thermodesulfobacteriota</taxon>
        <taxon>Desulfobacteria</taxon>
        <taxon>Desulfobacterales</taxon>
        <taxon>Desulfosarcinaceae</taxon>
        <taxon>Desulfatitalea</taxon>
    </lineage>
</organism>
<dbReference type="GO" id="GO:0005737">
    <property type="term" value="C:cytoplasm"/>
    <property type="evidence" value="ECO:0007669"/>
    <property type="project" value="UniProtKB-SubCell"/>
</dbReference>
<dbReference type="NCBIfam" id="NF001209">
    <property type="entry name" value="PRK00175.1"/>
    <property type="match status" value="1"/>
</dbReference>
<dbReference type="EMBL" id="JALJRB010000001">
    <property type="protein sequence ID" value="MCJ8499105.1"/>
    <property type="molecule type" value="Genomic_DNA"/>
</dbReference>
<dbReference type="Gene3D" id="3.40.50.1820">
    <property type="entry name" value="alpha/beta hydrolase"/>
    <property type="match status" value="1"/>
</dbReference>
<protein>
    <recommendedName>
        <fullName evidence="7">Homoserine O-acetyltransferase</fullName>
        <shortName evidence="7">HAT</shortName>
        <ecNumber evidence="7">2.3.1.31</ecNumber>
    </recommendedName>
    <alternativeName>
        <fullName evidence="7">Homoserine transacetylase</fullName>
        <shortName evidence="7">HTA</shortName>
    </alternativeName>
</protein>
<dbReference type="PIRSF" id="PIRSF000443">
    <property type="entry name" value="Homoser_Ac_trans"/>
    <property type="match status" value="1"/>
</dbReference>
<feature type="domain" description="AB hydrolase-1" evidence="9">
    <location>
        <begin position="50"/>
        <end position="358"/>
    </location>
</feature>
<dbReference type="EC" id="2.3.1.31" evidence="7"/>
<comment type="subunit">
    <text evidence="1 7">Homodimer.</text>
</comment>
<keyword evidence="11" id="KW-1185">Reference proteome</keyword>
<evidence type="ECO:0000256" key="7">
    <source>
        <dbReference type="HAMAP-Rule" id="MF_00296"/>
    </source>
</evidence>
<feature type="active site" evidence="7 8">
    <location>
        <position position="352"/>
    </location>
</feature>
<keyword evidence="2 7" id="KW-0963">Cytoplasm</keyword>
<evidence type="ECO:0000259" key="9">
    <source>
        <dbReference type="Pfam" id="PF00561"/>
    </source>
</evidence>
<feature type="active site" description="Nucleophile" evidence="7 8">
    <location>
        <position position="156"/>
    </location>
</feature>
<evidence type="ECO:0000313" key="10">
    <source>
        <dbReference type="EMBL" id="MCJ8499105.1"/>
    </source>
</evidence>
<feature type="binding site" evidence="7">
    <location>
        <position position="224"/>
    </location>
    <ligand>
        <name>substrate</name>
    </ligand>
</feature>
<evidence type="ECO:0000256" key="3">
    <source>
        <dbReference type="ARBA" id="ARBA00022605"/>
    </source>
</evidence>
<comment type="caution">
    <text evidence="7">Lacks conserved residue(s) required for the propagation of feature annotation.</text>
</comment>
<comment type="function">
    <text evidence="7">Transfers an acetyl group from acetyl-CoA to L-homoserine, forming acetyl-L-homoserine.</text>
</comment>
<sequence>MESNSVGLVTPRTFTFGSVEEPMVLESGRTLGPVDIVYETYGEPNADRSNAILICHALSGDHHAAGHHDPHDRRSGWWDNMIGPGKGFDTNRYWVICSNIIGGCKGSTGPVSIHPATGEPYRLAFPVVTIGDMVEAQKRLLDHLQVRRLYSMAGGSMGGFQVLEWALRYPERVRSAICIASAARLSAQAIAFNTVGRSAITRDPEWHAGGYEGRGPEQGLATARMVGHITYLSEILLDAKFGRRLQSADRFCYNFTNEFAIESYLNYKGSAFTERFDANSYLYITKAMDYFDISRSYGPLKQAFARVAARCLFVSYSSDWLFPTSQTKEMVRAMLCNSKPVSFIEVDSPYGHDAFLVEEEKLTRIVSGFLEGVAR</sequence>
<dbReference type="NCBIfam" id="TIGR01392">
    <property type="entry name" value="homoserO_Ac_trn"/>
    <property type="match status" value="1"/>
</dbReference>
<dbReference type="FunFam" id="1.10.1740.110:FF:000001">
    <property type="entry name" value="Homoserine O-acetyltransferase"/>
    <property type="match status" value="1"/>
</dbReference>
<evidence type="ECO:0000256" key="8">
    <source>
        <dbReference type="PIRSR" id="PIRSR000443-1"/>
    </source>
</evidence>
<dbReference type="Gene3D" id="1.10.1740.110">
    <property type="match status" value="1"/>
</dbReference>
<dbReference type="HAMAP" id="MF_00296">
    <property type="entry name" value="MetX_acyltransf"/>
    <property type="match status" value="1"/>
</dbReference>
<dbReference type="GO" id="GO:0004414">
    <property type="term" value="F:homoserine O-acetyltransferase activity"/>
    <property type="evidence" value="ECO:0007669"/>
    <property type="project" value="UniProtKB-UniRule"/>
</dbReference>
<reference evidence="10" key="1">
    <citation type="submission" date="2022-04" db="EMBL/GenBank/DDBJ databases">
        <title>Desulfatitalea alkaliphila sp. nov., a novel anaerobic sulfate-reducing bacterium isolated from terrestrial mud volcano, Taman Peninsula, Russia.</title>
        <authorList>
            <person name="Khomyakova M.A."/>
            <person name="Merkel A.Y."/>
            <person name="Slobodkin A.I."/>
        </authorList>
    </citation>
    <scope>NUCLEOTIDE SEQUENCE</scope>
    <source>
        <strain evidence="10">M08but</strain>
    </source>
</reference>
<feature type="active site" evidence="7 8">
    <location>
        <position position="319"/>
    </location>
</feature>
<dbReference type="GO" id="GO:0009092">
    <property type="term" value="P:homoserine metabolic process"/>
    <property type="evidence" value="ECO:0007669"/>
    <property type="project" value="TreeGrafter"/>
</dbReference>
<dbReference type="PANTHER" id="PTHR32268">
    <property type="entry name" value="HOMOSERINE O-ACETYLTRANSFERASE"/>
    <property type="match status" value="1"/>
</dbReference>
<keyword evidence="4 7" id="KW-0808">Transferase</keyword>
<evidence type="ECO:0000256" key="2">
    <source>
        <dbReference type="ARBA" id="ARBA00022490"/>
    </source>
</evidence>
<dbReference type="GO" id="GO:0009086">
    <property type="term" value="P:methionine biosynthetic process"/>
    <property type="evidence" value="ECO:0007669"/>
    <property type="project" value="UniProtKB-UniRule"/>
</dbReference>
<proteinExistence type="inferred from homology"/>
<keyword evidence="6 7" id="KW-0012">Acyltransferase</keyword>
<dbReference type="InterPro" id="IPR008220">
    <property type="entry name" value="HAT_MetX-like"/>
</dbReference>
<comment type="subcellular location">
    <subcellularLocation>
        <location evidence="7">Cytoplasm</location>
    </subcellularLocation>
</comment>
<dbReference type="InterPro" id="IPR000073">
    <property type="entry name" value="AB_hydrolase_1"/>
</dbReference>
<dbReference type="Proteomes" id="UP001165427">
    <property type="component" value="Unassembled WGS sequence"/>
</dbReference>
<keyword evidence="5 7" id="KW-0486">Methionine biosynthesis</keyword>
<comment type="pathway">
    <text evidence="7">Amino-acid biosynthesis; L-methionine biosynthesis via de novo pathway; O-acetyl-L-homoserine from L-homoserine: step 1/1.</text>
</comment>
<dbReference type="RefSeq" id="WP_246902200.1">
    <property type="nucleotide sequence ID" value="NZ_JALJRB010000001.1"/>
</dbReference>
<evidence type="ECO:0000256" key="6">
    <source>
        <dbReference type="ARBA" id="ARBA00023315"/>
    </source>
</evidence>
<feature type="binding site" evidence="7">
    <location>
        <position position="353"/>
    </location>
    <ligand>
        <name>substrate</name>
    </ligand>
</feature>
<dbReference type="PANTHER" id="PTHR32268:SF11">
    <property type="entry name" value="HOMOSERINE O-ACETYLTRANSFERASE"/>
    <property type="match status" value="1"/>
</dbReference>